<reference evidence="1 2" key="1">
    <citation type="journal article" date="2013" name="PLoS ONE">
        <title>Lactobacillus paracasei comparative genomics: towards species pan-genome definition and exploitation of diversity.</title>
        <authorList>
            <person name="Smokvina T."/>
            <person name="Wels M."/>
            <person name="Polka J."/>
            <person name="Chervaux C."/>
            <person name="Brisse S."/>
            <person name="Boekhorst J."/>
            <person name="van Hylckama Vlieg J.E."/>
            <person name="Siezen R.J."/>
        </authorList>
    </citation>
    <scope>NUCLEOTIDE SEQUENCE [LARGE SCALE GENOMIC DNA]</scope>
    <source>
        <strain evidence="1 2">Lpp22</strain>
    </source>
</reference>
<dbReference type="AlphaFoldDB" id="A0A8E0M740"/>
<protein>
    <submittedName>
        <fullName evidence="1">Uncharacterized protein</fullName>
    </submittedName>
</protein>
<name>A0A8E0M740_LACPA</name>
<dbReference type="Proteomes" id="UP000014257">
    <property type="component" value="Unassembled WGS sequence"/>
</dbReference>
<sequence>MLVGPTFATIEDGKRFYERETARLEIRMQIGLNTMVEF</sequence>
<evidence type="ECO:0000313" key="1">
    <source>
        <dbReference type="EMBL" id="EPC32221.1"/>
    </source>
</evidence>
<organism evidence="1 2">
    <name type="scientific">Lacticaseibacillus paracasei subsp. paracasei Lpp22</name>
    <dbReference type="NCBI Taxonomy" id="1256221"/>
    <lineage>
        <taxon>Bacteria</taxon>
        <taxon>Bacillati</taxon>
        <taxon>Bacillota</taxon>
        <taxon>Bacilli</taxon>
        <taxon>Lactobacillales</taxon>
        <taxon>Lactobacillaceae</taxon>
        <taxon>Lacticaseibacillus</taxon>
    </lineage>
</organism>
<gene>
    <name evidence="1" type="ORF">Lpp22_0490</name>
</gene>
<proteinExistence type="predicted"/>
<dbReference type="EMBL" id="ANMI01000031">
    <property type="protein sequence ID" value="EPC32221.1"/>
    <property type="molecule type" value="Genomic_DNA"/>
</dbReference>
<accession>A0A8E0M740</accession>
<comment type="caution">
    <text evidence="1">The sequence shown here is derived from an EMBL/GenBank/DDBJ whole genome shotgun (WGS) entry which is preliminary data.</text>
</comment>
<evidence type="ECO:0000313" key="2">
    <source>
        <dbReference type="Proteomes" id="UP000014257"/>
    </source>
</evidence>